<dbReference type="Proteomes" id="UP000515512">
    <property type="component" value="Chromosome"/>
</dbReference>
<dbReference type="RefSeq" id="WP_181581063.1">
    <property type="nucleotide sequence ID" value="NZ_CP059399.1"/>
</dbReference>
<gene>
    <name evidence="1" type="ORF">H0264_32370</name>
</gene>
<sequence>MVLGPGVTAQGEEPTRRMGVERLSGLFTVESWGALIPGKNGEFAVIPAE</sequence>
<accession>A0A7D6ZHI6</accession>
<dbReference type="AlphaFoldDB" id="A0A7D6ZHI6"/>
<keyword evidence="2" id="KW-1185">Reference proteome</keyword>
<evidence type="ECO:0000313" key="1">
    <source>
        <dbReference type="EMBL" id="QLY29860.1"/>
    </source>
</evidence>
<proteinExistence type="predicted"/>
<dbReference type="EMBL" id="CP059399">
    <property type="protein sequence ID" value="QLY29860.1"/>
    <property type="molecule type" value="Genomic_DNA"/>
</dbReference>
<evidence type="ECO:0000313" key="2">
    <source>
        <dbReference type="Proteomes" id="UP000515512"/>
    </source>
</evidence>
<dbReference type="KEGG" id="nhu:H0264_32370"/>
<organism evidence="1 2">
    <name type="scientific">Nocardia huaxiensis</name>
    <dbReference type="NCBI Taxonomy" id="2755382"/>
    <lineage>
        <taxon>Bacteria</taxon>
        <taxon>Bacillati</taxon>
        <taxon>Actinomycetota</taxon>
        <taxon>Actinomycetes</taxon>
        <taxon>Mycobacteriales</taxon>
        <taxon>Nocardiaceae</taxon>
        <taxon>Nocardia</taxon>
    </lineage>
</organism>
<protein>
    <submittedName>
        <fullName evidence="1">Uncharacterized protein</fullName>
    </submittedName>
</protein>
<name>A0A7D6ZHI6_9NOCA</name>
<reference evidence="1 2" key="1">
    <citation type="submission" date="2020-07" db="EMBL/GenBank/DDBJ databases">
        <authorList>
            <person name="Zhuang K."/>
            <person name="Ran Y."/>
        </authorList>
    </citation>
    <scope>NUCLEOTIDE SEQUENCE [LARGE SCALE GENOMIC DNA]</scope>
    <source>
        <strain evidence="1 2">WCH-YHL-001</strain>
    </source>
</reference>